<dbReference type="STRING" id="4795.A0A225VRE7"/>
<evidence type="ECO:0000256" key="1">
    <source>
        <dbReference type="SAM" id="MobiDB-lite"/>
    </source>
</evidence>
<feature type="compositionally biased region" description="Low complexity" evidence="1">
    <location>
        <begin position="449"/>
        <end position="477"/>
    </location>
</feature>
<gene>
    <name evidence="2" type="ORF">PHMEG_00019987</name>
</gene>
<reference evidence="3" key="1">
    <citation type="submission" date="2017-03" db="EMBL/GenBank/DDBJ databases">
        <title>Phytopthora megakarya and P. palmivora, two closely related causual agents of cacao black pod achieved similar genome size and gene model numbers by different mechanisms.</title>
        <authorList>
            <person name="Ali S."/>
            <person name="Shao J."/>
            <person name="Larry D.J."/>
            <person name="Kronmiller B."/>
            <person name="Shen D."/>
            <person name="Strem M.D."/>
            <person name="Melnick R.L."/>
            <person name="Guiltinan M.J."/>
            <person name="Tyler B.M."/>
            <person name="Meinhardt L.W."/>
            <person name="Bailey B.A."/>
        </authorList>
    </citation>
    <scope>NUCLEOTIDE SEQUENCE [LARGE SCALE GENOMIC DNA]</scope>
    <source>
        <strain evidence="3">zdho120</strain>
    </source>
</reference>
<proteinExistence type="predicted"/>
<evidence type="ECO:0000313" key="3">
    <source>
        <dbReference type="Proteomes" id="UP000198211"/>
    </source>
</evidence>
<feature type="compositionally biased region" description="Low complexity" evidence="1">
    <location>
        <begin position="491"/>
        <end position="524"/>
    </location>
</feature>
<feature type="region of interest" description="Disordered" evidence="1">
    <location>
        <begin position="365"/>
        <end position="560"/>
    </location>
</feature>
<evidence type="ECO:0000313" key="2">
    <source>
        <dbReference type="EMBL" id="OWZ07599.1"/>
    </source>
</evidence>
<protein>
    <submittedName>
        <fullName evidence="2">Uncharacterized protein</fullName>
    </submittedName>
</protein>
<organism evidence="2 3">
    <name type="scientific">Phytophthora megakarya</name>
    <dbReference type="NCBI Taxonomy" id="4795"/>
    <lineage>
        <taxon>Eukaryota</taxon>
        <taxon>Sar</taxon>
        <taxon>Stramenopiles</taxon>
        <taxon>Oomycota</taxon>
        <taxon>Peronosporomycetes</taxon>
        <taxon>Peronosporales</taxon>
        <taxon>Peronosporaceae</taxon>
        <taxon>Phytophthora</taxon>
    </lineage>
</organism>
<feature type="region of interest" description="Disordered" evidence="1">
    <location>
        <begin position="183"/>
        <end position="210"/>
    </location>
</feature>
<feature type="compositionally biased region" description="Gly residues" evidence="1">
    <location>
        <begin position="533"/>
        <end position="544"/>
    </location>
</feature>
<dbReference type="AlphaFoldDB" id="A0A225VRE7"/>
<comment type="caution">
    <text evidence="2">The sequence shown here is derived from an EMBL/GenBank/DDBJ whole genome shotgun (WGS) entry which is preliminary data.</text>
</comment>
<name>A0A225VRE7_9STRA</name>
<feature type="compositionally biased region" description="Basic and acidic residues" evidence="1">
    <location>
        <begin position="196"/>
        <end position="210"/>
    </location>
</feature>
<feature type="compositionally biased region" description="Polar residues" evidence="1">
    <location>
        <begin position="183"/>
        <end position="194"/>
    </location>
</feature>
<dbReference type="Proteomes" id="UP000198211">
    <property type="component" value="Unassembled WGS sequence"/>
</dbReference>
<accession>A0A225VRE7</accession>
<keyword evidence="3" id="KW-1185">Reference proteome</keyword>
<dbReference type="EMBL" id="NBNE01003476">
    <property type="protein sequence ID" value="OWZ07599.1"/>
    <property type="molecule type" value="Genomic_DNA"/>
</dbReference>
<feature type="compositionally biased region" description="Low complexity" evidence="1">
    <location>
        <begin position="365"/>
        <end position="441"/>
    </location>
</feature>
<sequence>MSLPAGPRTALVNLCVTLAPTAPSIPPSSAVNIPAVGDPVPSVDALVADASALEHEAQVLHRAREGYNLGLQAVDRLSSEFETRDHIIRELCDDNQGLRDQAFQPNTWRTQYNNLCKTTADEATSYQNALARANARISSLNSQLAVASVPALPLASPSVSTTAPQTSVTGDALSRVRGDLSSAQASVQSEQTAELNDARDSLDRSRRELDWPTLKSTSETLRDLKTSSSAAEAARVSSQADRDFAQASVLPIASRAAIFRLENALALSQQASQAEVARLEGLIDQADLAYTERTMTWRRLLRDARAGRASASLGRDALLESCFEALTYAATPLPPDFDPEIGRAAATLSGLPASTASRSNTASTAVSSSSAASTVDASTSTAVPASSSAQDDPAASTTGASASTTPTSPAVPVSGSAQGDPAASTADAPASTAPASPAVPATSPPPTASPGSSSVPSRATDTTVSDSAAAHSGDHSSPTADSRLGPRSRTASPASSGADSDARPPASQRRRLTPPSSDPTSDSTEGSAHSRASGGGPVTSGGGRLFSSDSDSDDGTHNGGQRALHRQVVLRLLDLTLSSLTARALRVEHLPPRAWIFSATSSPVPAFWDPTLLTKRMVEGFYATRPWDYLTRRAQPLTFDAQDPHFQPSIARYEVYLDHWAQAYWESTPEIPVPNTPAWTRWWWRRRRNSRRVDMDVLLDVMVLLFPPGRSTVASLLPYAAGNTTVEREHPAYTVRRLVSKFVEGGQSHP</sequence>